<keyword evidence="4" id="KW-0336">GPI-anchor</keyword>
<evidence type="ECO:0000256" key="10">
    <source>
        <dbReference type="ARBA" id="ARBA00023180"/>
    </source>
</evidence>
<feature type="binding site" evidence="13">
    <location>
        <position position="190"/>
    </location>
    <ligand>
        <name>Mg(2+)</name>
        <dbReference type="ChEBI" id="CHEBI:18420"/>
    </ligand>
</feature>
<feature type="binding site" evidence="13">
    <location>
        <position position="352"/>
    </location>
    <ligand>
        <name>Zn(2+)</name>
        <dbReference type="ChEBI" id="CHEBI:29105"/>
        <label>2</label>
    </ligand>
</feature>
<dbReference type="GO" id="GO:0098552">
    <property type="term" value="C:side of membrane"/>
    <property type="evidence" value="ECO:0007669"/>
    <property type="project" value="UniProtKB-KW"/>
</dbReference>
<dbReference type="SUPFAM" id="SSF53649">
    <property type="entry name" value="Alkaline phosphatase-like"/>
    <property type="match status" value="1"/>
</dbReference>
<dbReference type="EMBL" id="VKKU01000001">
    <property type="protein sequence ID" value="TSB05280.1"/>
    <property type="molecule type" value="Genomic_DNA"/>
</dbReference>
<organism evidence="16 17">
    <name type="scientific">Sphingorhabdus contaminans</name>
    <dbReference type="NCBI Taxonomy" id="1343899"/>
    <lineage>
        <taxon>Bacteria</taxon>
        <taxon>Pseudomonadati</taxon>
        <taxon>Pseudomonadota</taxon>
        <taxon>Alphaproteobacteria</taxon>
        <taxon>Sphingomonadales</taxon>
        <taxon>Sphingomonadaceae</taxon>
        <taxon>Sphingorhabdus</taxon>
    </lineage>
</organism>
<feature type="binding site" evidence="13">
    <location>
        <position position="188"/>
    </location>
    <ligand>
        <name>Mg(2+)</name>
        <dbReference type="ChEBI" id="CHEBI:18420"/>
    </ligand>
</feature>
<keyword evidence="15" id="KW-0732">Signal</keyword>
<evidence type="ECO:0000256" key="5">
    <source>
        <dbReference type="ARBA" id="ARBA00022723"/>
    </source>
</evidence>
<evidence type="ECO:0000256" key="13">
    <source>
        <dbReference type="PIRSR" id="PIRSR601952-2"/>
    </source>
</evidence>
<feature type="binding site" evidence="13">
    <location>
        <position position="77"/>
    </location>
    <ligand>
        <name>Mg(2+)</name>
        <dbReference type="ChEBI" id="CHEBI:18420"/>
    </ligand>
</feature>
<keyword evidence="7 13" id="KW-0862">Zinc</keyword>
<evidence type="ECO:0000313" key="16">
    <source>
        <dbReference type="EMBL" id="TSB05280.1"/>
    </source>
</evidence>
<dbReference type="PRINTS" id="PR00113">
    <property type="entry name" value="ALKPHPHTASE"/>
</dbReference>
<keyword evidence="10" id="KW-0325">Glycoprotein</keyword>
<dbReference type="FunFam" id="3.40.720.10:FF:000008">
    <property type="entry name" value="Alkaline phosphatase"/>
    <property type="match status" value="1"/>
</dbReference>
<protein>
    <submittedName>
        <fullName evidence="16">Alkaline phosphatase</fullName>
    </submittedName>
</protein>
<evidence type="ECO:0000256" key="3">
    <source>
        <dbReference type="ARBA" id="ARBA00022553"/>
    </source>
</evidence>
<evidence type="ECO:0000256" key="4">
    <source>
        <dbReference type="ARBA" id="ARBA00022622"/>
    </source>
</evidence>
<dbReference type="OrthoDB" id="9794455at2"/>
<comment type="cofactor">
    <cofactor evidence="13">
        <name>Mg(2+)</name>
        <dbReference type="ChEBI" id="CHEBI:18420"/>
    </cofactor>
    <text evidence="13">Binds 1 Mg(2+) ion.</text>
</comment>
<evidence type="ECO:0000256" key="14">
    <source>
        <dbReference type="RuleBase" id="RU003946"/>
    </source>
</evidence>
<evidence type="ECO:0000256" key="11">
    <source>
        <dbReference type="ARBA" id="ARBA00023288"/>
    </source>
</evidence>
<evidence type="ECO:0000256" key="12">
    <source>
        <dbReference type="PIRSR" id="PIRSR601952-1"/>
    </source>
</evidence>
<comment type="subcellular location">
    <subcellularLocation>
        <location evidence="1">Cell membrane</location>
        <topology evidence="1">Lipid-anchor</topology>
        <topology evidence="1">GPI-anchor</topology>
    </subcellularLocation>
</comment>
<feature type="binding site" evidence="13">
    <location>
        <position position="394"/>
    </location>
    <ligand>
        <name>Zn(2+)</name>
        <dbReference type="ChEBI" id="CHEBI:29105"/>
        <label>2</label>
    </ligand>
</feature>
<comment type="caution">
    <text evidence="16">The sequence shown here is derived from an EMBL/GenBank/DDBJ whole genome shotgun (WGS) entry which is preliminary data.</text>
</comment>
<comment type="similarity">
    <text evidence="14">Belongs to the alkaline phosphatase family.</text>
</comment>
<feature type="active site" description="Phosphoserine intermediate" evidence="12">
    <location>
        <position position="127"/>
    </location>
</feature>
<reference evidence="16 17" key="1">
    <citation type="submission" date="2019-07" db="EMBL/GenBank/DDBJ databases">
        <authorList>
            <person name="Park M."/>
        </authorList>
    </citation>
    <scope>NUCLEOTIDE SEQUENCE [LARGE SCALE GENOMIC DNA]</scope>
    <source>
        <strain evidence="16 17">KCTC32445</strain>
    </source>
</reference>
<dbReference type="Proteomes" id="UP000320160">
    <property type="component" value="Unassembled WGS sequence"/>
</dbReference>
<dbReference type="InterPro" id="IPR017850">
    <property type="entry name" value="Alkaline_phosphatase_core_sf"/>
</dbReference>
<dbReference type="Pfam" id="PF00245">
    <property type="entry name" value="Alk_phosphatase"/>
    <property type="match status" value="1"/>
</dbReference>
<dbReference type="GO" id="GO:0005886">
    <property type="term" value="C:plasma membrane"/>
    <property type="evidence" value="ECO:0007669"/>
    <property type="project" value="UniProtKB-SubCell"/>
</dbReference>
<evidence type="ECO:0000256" key="2">
    <source>
        <dbReference type="ARBA" id="ARBA00022475"/>
    </source>
</evidence>
<keyword evidence="5 13" id="KW-0479">Metal-binding</keyword>
<dbReference type="AlphaFoldDB" id="A0A553WKN5"/>
<keyword evidence="9" id="KW-0472">Membrane</keyword>
<gene>
    <name evidence="16" type="ORF">FOM92_07945</name>
</gene>
<keyword evidence="3" id="KW-0597">Phosphoprotein</keyword>
<dbReference type="GO" id="GO:0004035">
    <property type="term" value="F:alkaline phosphatase activity"/>
    <property type="evidence" value="ECO:0007669"/>
    <property type="project" value="TreeGrafter"/>
</dbReference>
<feature type="binding site" evidence="13">
    <location>
        <position position="473"/>
    </location>
    <ligand>
        <name>Zn(2+)</name>
        <dbReference type="ChEBI" id="CHEBI:29105"/>
        <label>2</label>
    </ligand>
</feature>
<proteinExistence type="inferred from homology"/>
<feature type="binding site" evidence="13">
    <location>
        <position position="77"/>
    </location>
    <ligand>
        <name>Zn(2+)</name>
        <dbReference type="ChEBI" id="CHEBI:29105"/>
        <label>2</label>
    </ligand>
</feature>
<keyword evidence="11" id="KW-0449">Lipoprotein</keyword>
<evidence type="ECO:0000256" key="7">
    <source>
        <dbReference type="ARBA" id="ARBA00022833"/>
    </source>
</evidence>
<dbReference type="PANTHER" id="PTHR11596:SF5">
    <property type="entry name" value="ALKALINE PHOSPHATASE"/>
    <property type="match status" value="1"/>
</dbReference>
<dbReference type="CDD" id="cd16012">
    <property type="entry name" value="ALP"/>
    <property type="match status" value="1"/>
</dbReference>
<evidence type="ECO:0000256" key="1">
    <source>
        <dbReference type="ARBA" id="ARBA00004609"/>
    </source>
</evidence>
<evidence type="ECO:0000256" key="8">
    <source>
        <dbReference type="ARBA" id="ARBA00022842"/>
    </source>
</evidence>
<dbReference type="SMART" id="SM00098">
    <property type="entry name" value="alkPPc"/>
    <property type="match status" value="1"/>
</dbReference>
<dbReference type="GO" id="GO:0046872">
    <property type="term" value="F:metal ion binding"/>
    <property type="evidence" value="ECO:0007669"/>
    <property type="project" value="UniProtKB-KW"/>
</dbReference>
<feature type="chain" id="PRO_5022121797" evidence="15">
    <location>
        <begin position="23"/>
        <end position="509"/>
    </location>
</feature>
<keyword evidence="8 13" id="KW-0460">Magnesium</keyword>
<evidence type="ECO:0000256" key="15">
    <source>
        <dbReference type="SAM" id="SignalP"/>
    </source>
</evidence>
<feature type="binding site" evidence="13">
    <location>
        <position position="356"/>
    </location>
    <ligand>
        <name>Zn(2+)</name>
        <dbReference type="ChEBI" id="CHEBI:29105"/>
        <label>2</label>
    </ligand>
</feature>
<evidence type="ECO:0000256" key="6">
    <source>
        <dbReference type="ARBA" id="ARBA00022801"/>
    </source>
</evidence>
<keyword evidence="2" id="KW-1003">Cell membrane</keyword>
<dbReference type="PANTHER" id="PTHR11596">
    <property type="entry name" value="ALKALINE PHOSPHATASE"/>
    <property type="match status" value="1"/>
</dbReference>
<keyword evidence="6" id="KW-0378">Hydrolase</keyword>
<sequence length="509" mass="53529">MRHPSSLLLGLGLIVAAAPVLAQTAPSPALPPASAPAKPPVATSEGYLKAGQEELKRLQADKPNNRKARNIILFIGDGMGISTLTAGRIFEGQQQGVDGESFVVQMDRLPHTALVKTYSHDAQVADSAPTATALVAGVKTKNGVIGVGPEAVENDCAATAPFKVPSLFEMAEDKGYATGVVTTATITHATPASTYAHVAQRDWEVDSRMPEAAKAAGCTDIARQMVEWPHGNGLDVMLGGGRAHFLPAATVDPEYPAFKGLRADGKDLAAVWQAANPKAAYVWNSDSFNAVDVQKSTKLLGLFEPSHMQFEADRTAAGEKEPSLADMTRKAIAMLSKNRKGYVLMVEAGRIDHAHHAGNARRALQDTVALNAALKAAMESVDLSDTLIVVTSDHSHTFTMSGYPERGNPILGVVAAPIGTPTLAKDGKAYTTLGYANGPGAVSAAERADPSKEDTEALNYRQQSLVGLSSETHGGEDVVARAAGPKAHLFKGTIEQNTIFHILRAALGL</sequence>
<comment type="cofactor">
    <cofactor evidence="13">
        <name>Zn(2+)</name>
        <dbReference type="ChEBI" id="CHEBI:29105"/>
    </cofactor>
    <text evidence="13">Binds 2 Zn(2+) ions.</text>
</comment>
<dbReference type="InterPro" id="IPR001952">
    <property type="entry name" value="Alkaline_phosphatase"/>
</dbReference>
<keyword evidence="17" id="KW-1185">Reference proteome</keyword>
<feature type="signal peptide" evidence="15">
    <location>
        <begin position="1"/>
        <end position="22"/>
    </location>
</feature>
<feature type="binding site" evidence="13">
    <location>
        <position position="393"/>
    </location>
    <ligand>
        <name>Zn(2+)</name>
        <dbReference type="ChEBI" id="CHEBI:29105"/>
        <label>2</label>
    </ligand>
</feature>
<dbReference type="RefSeq" id="WP_143776196.1">
    <property type="nucleotide sequence ID" value="NZ_VKKU01000001.1"/>
</dbReference>
<accession>A0A553WKN5</accession>
<feature type="binding site" evidence="13">
    <location>
        <position position="347"/>
    </location>
    <ligand>
        <name>Mg(2+)</name>
        <dbReference type="ChEBI" id="CHEBI:18420"/>
    </ligand>
</feature>
<evidence type="ECO:0000313" key="17">
    <source>
        <dbReference type="Proteomes" id="UP000320160"/>
    </source>
</evidence>
<evidence type="ECO:0000256" key="9">
    <source>
        <dbReference type="ARBA" id="ARBA00023136"/>
    </source>
</evidence>
<name>A0A553WKN5_9SPHN</name>
<dbReference type="Gene3D" id="3.40.720.10">
    <property type="entry name" value="Alkaline Phosphatase, subunit A"/>
    <property type="match status" value="1"/>
</dbReference>